<reference evidence="6" key="1">
    <citation type="submission" date="2020-02" db="EMBL/GenBank/DDBJ databases">
        <authorList>
            <person name="Meier V. D."/>
        </authorList>
    </citation>
    <scope>NUCLEOTIDE SEQUENCE</scope>
    <source>
        <strain evidence="6">AVDCRST_MAG16</strain>
    </source>
</reference>
<name>A0A6J4LY36_9ACTN</name>
<evidence type="ECO:0000259" key="4">
    <source>
        <dbReference type="Pfam" id="PF00195"/>
    </source>
</evidence>
<dbReference type="SUPFAM" id="SSF53901">
    <property type="entry name" value="Thiolase-like"/>
    <property type="match status" value="1"/>
</dbReference>
<dbReference type="AlphaFoldDB" id="A0A6J4LY36"/>
<evidence type="ECO:0000256" key="2">
    <source>
        <dbReference type="ARBA" id="ARBA00022679"/>
    </source>
</evidence>
<keyword evidence="6" id="KW-0012">Acyltransferase</keyword>
<gene>
    <name evidence="6" type="ORF">AVDCRST_MAG16-1891</name>
</gene>
<keyword evidence="2 6" id="KW-0808">Transferase</keyword>
<dbReference type="InterPro" id="IPR016039">
    <property type="entry name" value="Thiolase-like"/>
</dbReference>
<dbReference type="Gene3D" id="3.40.47.10">
    <property type="match status" value="2"/>
</dbReference>
<feature type="active site" description="Acyl-thioester intermediate" evidence="3">
    <location>
        <position position="137"/>
    </location>
</feature>
<organism evidence="6">
    <name type="scientific">uncultured Frankineae bacterium</name>
    <dbReference type="NCBI Taxonomy" id="437475"/>
    <lineage>
        <taxon>Bacteria</taxon>
        <taxon>Bacillati</taxon>
        <taxon>Actinomycetota</taxon>
        <taxon>Actinomycetes</taxon>
        <taxon>Frankiales</taxon>
        <taxon>environmental samples</taxon>
    </lineage>
</organism>
<dbReference type="Pfam" id="PF02797">
    <property type="entry name" value="Chal_sti_synt_C"/>
    <property type="match status" value="1"/>
</dbReference>
<dbReference type="PIRSF" id="PIRSF000451">
    <property type="entry name" value="PKS_III"/>
    <property type="match status" value="1"/>
</dbReference>
<evidence type="ECO:0000256" key="1">
    <source>
        <dbReference type="ARBA" id="ARBA00005531"/>
    </source>
</evidence>
<dbReference type="PANTHER" id="PTHR11877">
    <property type="entry name" value="HYDROXYMETHYLGLUTARYL-COA SYNTHASE"/>
    <property type="match status" value="1"/>
</dbReference>
<dbReference type="Pfam" id="PF00195">
    <property type="entry name" value="Chal_sti_synt_N"/>
    <property type="match status" value="1"/>
</dbReference>
<protein>
    <submittedName>
        <fullName evidence="6">Naringenin-chalcone synthase</fullName>
        <ecNumber evidence="6">2.3.1.74</ecNumber>
    </submittedName>
</protein>
<dbReference type="InterPro" id="IPR011141">
    <property type="entry name" value="Polyketide_synthase_type-III"/>
</dbReference>
<dbReference type="GO" id="GO:0030639">
    <property type="term" value="P:polyketide biosynthetic process"/>
    <property type="evidence" value="ECO:0007669"/>
    <property type="project" value="TreeGrafter"/>
</dbReference>
<evidence type="ECO:0000256" key="3">
    <source>
        <dbReference type="PIRSR" id="PIRSR000451-1"/>
    </source>
</evidence>
<dbReference type="PANTHER" id="PTHR11877:SF46">
    <property type="entry name" value="TYPE III POLYKETIDE SYNTHASE A"/>
    <property type="match status" value="1"/>
</dbReference>
<evidence type="ECO:0000259" key="5">
    <source>
        <dbReference type="Pfam" id="PF02797"/>
    </source>
</evidence>
<proteinExistence type="inferred from homology"/>
<feature type="domain" description="Chalcone/stilbene synthase N-terminal" evidence="4">
    <location>
        <begin position="65"/>
        <end position="205"/>
    </location>
</feature>
<dbReference type="EC" id="2.3.1.74" evidence="6"/>
<accession>A0A6J4LY36</accession>
<feature type="domain" description="Chalcone/stilbene synthase C-terminal" evidence="5">
    <location>
        <begin position="229"/>
        <end position="357"/>
    </location>
</feature>
<dbReference type="GO" id="GO:0016210">
    <property type="term" value="F:naringenin-chalcone synthase activity"/>
    <property type="evidence" value="ECO:0007669"/>
    <property type="project" value="UniProtKB-EC"/>
</dbReference>
<evidence type="ECO:0000313" key="6">
    <source>
        <dbReference type="EMBL" id="CAA9343008.1"/>
    </source>
</evidence>
<dbReference type="CDD" id="cd00831">
    <property type="entry name" value="CHS_like"/>
    <property type="match status" value="1"/>
</dbReference>
<sequence length="360" mass="37879">MNAALTGAGHALPPPMDQKALWDGFFREHYGDDRIARKVWQSSAITTRRGVVDPTAEDVSGWGTAARMQRFLSEAMPLGKEAIGGALADAGLDPADVGLLTVVSCTGYVTPGLDILLARDLGMRDDVQRLHVGHMGCYAALPGLGATADFVVARQRPAVMLCLELTSLHVQPATDTARSGRPTPEDLQQMVSHALFSDAAAAVVLEPSGDEPLAGFDVVDVVARTDVSTADHMTWDVTDLGFKMGLSPAVPSVLARHARPVVEDLLGAHGLAVDQVSGWAVHPGGRRIVEVVGEVLGLPDAALAPSYDVLRDVGNCSSATVLLVLERLVETVDVPPGGHVVAMAFGPGLTLYAALLRRRS</sequence>
<dbReference type="InterPro" id="IPR001099">
    <property type="entry name" value="Chalcone/stilbene_synt_N"/>
</dbReference>
<dbReference type="EMBL" id="CADCUE010000171">
    <property type="protein sequence ID" value="CAA9343008.1"/>
    <property type="molecule type" value="Genomic_DNA"/>
</dbReference>
<comment type="similarity">
    <text evidence="1">Belongs to the thiolase-like superfamily. Chalcone/stilbene synthases family.</text>
</comment>
<dbReference type="InterPro" id="IPR012328">
    <property type="entry name" value="Chalcone/stilbene_synt_C"/>
</dbReference>